<organism evidence="2 3">
    <name type="scientific">Bradyrhizobium neotropicale</name>
    <dbReference type="NCBI Taxonomy" id="1497615"/>
    <lineage>
        <taxon>Bacteria</taxon>
        <taxon>Pseudomonadati</taxon>
        <taxon>Pseudomonadota</taxon>
        <taxon>Alphaproteobacteria</taxon>
        <taxon>Hyphomicrobiales</taxon>
        <taxon>Nitrobacteraceae</taxon>
        <taxon>Bradyrhizobium</taxon>
    </lineage>
</organism>
<keyword evidence="3" id="KW-1185">Reference proteome</keyword>
<feature type="transmembrane region" description="Helical" evidence="1">
    <location>
        <begin position="95"/>
        <end position="123"/>
    </location>
</feature>
<dbReference type="EMBL" id="LSEF01000122">
    <property type="protein sequence ID" value="OAF06436.1"/>
    <property type="molecule type" value="Genomic_DNA"/>
</dbReference>
<dbReference type="GeneID" id="32582343"/>
<reference evidence="2 3" key="1">
    <citation type="submission" date="2016-02" db="EMBL/GenBank/DDBJ databases">
        <title>Draft genome sequence of the strain BR 10247T Bradyrhizobium neotropicale isolated from nodules of Centrolobium paraense.</title>
        <authorList>
            <person name="Simoes-Araujo J.L."/>
            <person name="Barauna A.C."/>
            <person name="Silva K."/>
            <person name="Zilli J.E."/>
        </authorList>
    </citation>
    <scope>NUCLEOTIDE SEQUENCE [LARGE SCALE GENOMIC DNA]</scope>
    <source>
        <strain evidence="2 3">BR 10247</strain>
    </source>
</reference>
<accession>A0A176YI98</accession>
<evidence type="ECO:0000313" key="2">
    <source>
        <dbReference type="EMBL" id="OAF06436.1"/>
    </source>
</evidence>
<keyword evidence="1" id="KW-0472">Membrane</keyword>
<dbReference type="RefSeq" id="WP_063682141.1">
    <property type="nucleotide sequence ID" value="NZ_LSEF01000122.1"/>
</dbReference>
<evidence type="ECO:0000256" key="1">
    <source>
        <dbReference type="SAM" id="Phobius"/>
    </source>
</evidence>
<protein>
    <submittedName>
        <fullName evidence="2">Uncharacterized protein</fullName>
    </submittedName>
</protein>
<gene>
    <name evidence="2" type="ORF">AXW67_32215</name>
</gene>
<feature type="transmembrane region" description="Helical" evidence="1">
    <location>
        <begin position="41"/>
        <end position="58"/>
    </location>
</feature>
<comment type="caution">
    <text evidence="2">The sequence shown here is derived from an EMBL/GenBank/DDBJ whole genome shotgun (WGS) entry which is preliminary data.</text>
</comment>
<name>A0A176YI98_9BRAD</name>
<keyword evidence="1" id="KW-0812">Transmembrane</keyword>
<dbReference type="AlphaFoldDB" id="A0A176YI98"/>
<feature type="transmembrane region" description="Helical" evidence="1">
    <location>
        <begin position="7"/>
        <end position="29"/>
    </location>
</feature>
<sequence>MTSSKTIAGLIGPTLVAIAAGMLLNIGSFPELAEQVSRDPALIFVSGILLFVAGLAIVRAHNRWTMEWPVLVTILGWLAILSGLARMLFPTRLAAIAGGIGQTTGAIIPGAIVLLGLGAFLSFKAYRRD</sequence>
<evidence type="ECO:0000313" key="3">
    <source>
        <dbReference type="Proteomes" id="UP000077173"/>
    </source>
</evidence>
<feature type="transmembrane region" description="Helical" evidence="1">
    <location>
        <begin position="70"/>
        <end position="89"/>
    </location>
</feature>
<keyword evidence="1" id="KW-1133">Transmembrane helix</keyword>
<proteinExistence type="predicted"/>
<dbReference type="Proteomes" id="UP000077173">
    <property type="component" value="Unassembled WGS sequence"/>
</dbReference>